<sequence>MSNQILEEDLNQSLRLIVQGRENFLKATNCEMRQQSYSQMKKGCGDLLTYIRHEKDENIKTMMSQQLKRYIDELNNFSEAMKINQQTEEVEVVQVKKQELLYTQESNKEIQLYNAQYAKYVEIHQVTQNNTTQIIGLESQKQILNERIGLPLLFPQLFQGNRKLQTSTLLYGPRGTGKTELLRQIASDCKALLIIVNISMIIELEEQNTVSELMNQIEQQTKNKSFIIVLKQLEECKNREKLIQFFEKYNLKSLVESERLASNVIGCTNQPWKIHHSVRRIFENRVEFTLMSEKQRLEFINHKLFQFQQYKLQNNEIAELAKITNKFTGMDLKNLFTKAIQIYEQKQYAKTDQDFYDCILDVLQVQKSSVQDSEIQQFTQWKQEFCI</sequence>
<reference evidence="2" key="1">
    <citation type="submission" date="2021-01" db="EMBL/GenBank/DDBJ databases">
        <authorList>
            <consortium name="Genoscope - CEA"/>
            <person name="William W."/>
        </authorList>
    </citation>
    <scope>NUCLEOTIDE SEQUENCE</scope>
</reference>
<dbReference type="OMA" id="VIGCTNQ"/>
<dbReference type="GO" id="GO:0005524">
    <property type="term" value="F:ATP binding"/>
    <property type="evidence" value="ECO:0007669"/>
    <property type="project" value="InterPro"/>
</dbReference>
<gene>
    <name evidence="2" type="ORF">POCTA_138.1.T0030381</name>
</gene>
<dbReference type="GO" id="GO:0016197">
    <property type="term" value="P:endosomal transport"/>
    <property type="evidence" value="ECO:0007669"/>
    <property type="project" value="TreeGrafter"/>
</dbReference>
<comment type="caution">
    <text evidence="2">The sequence shown here is derived from an EMBL/GenBank/DDBJ whole genome shotgun (WGS) entry which is preliminary data.</text>
</comment>
<dbReference type="OrthoDB" id="3046016at2759"/>
<keyword evidence="3" id="KW-1185">Reference proteome</keyword>
<dbReference type="PANTHER" id="PTHR23074:SF83">
    <property type="entry name" value="VACUOLAR PROTEIN SORTING-ASSOCIATED PROTEIN 4A"/>
    <property type="match status" value="1"/>
</dbReference>
<dbReference type="InterPro" id="IPR003959">
    <property type="entry name" value="ATPase_AAA_core"/>
</dbReference>
<dbReference type="EMBL" id="CAJJDP010000001">
    <property type="protein sequence ID" value="CAD8132335.1"/>
    <property type="molecule type" value="Genomic_DNA"/>
</dbReference>
<evidence type="ECO:0000313" key="2">
    <source>
        <dbReference type="EMBL" id="CAD8132335.1"/>
    </source>
</evidence>
<organism evidence="2 3">
    <name type="scientific">Paramecium octaurelia</name>
    <dbReference type="NCBI Taxonomy" id="43137"/>
    <lineage>
        <taxon>Eukaryota</taxon>
        <taxon>Sar</taxon>
        <taxon>Alveolata</taxon>
        <taxon>Ciliophora</taxon>
        <taxon>Intramacronucleata</taxon>
        <taxon>Oligohymenophorea</taxon>
        <taxon>Peniculida</taxon>
        <taxon>Parameciidae</taxon>
        <taxon>Paramecium</taxon>
    </lineage>
</organism>
<proteinExistence type="predicted"/>
<protein>
    <recommendedName>
        <fullName evidence="1">ATPase AAA-type core domain-containing protein</fullName>
    </recommendedName>
</protein>
<dbReference type="GO" id="GO:0007033">
    <property type="term" value="P:vacuole organization"/>
    <property type="evidence" value="ECO:0007669"/>
    <property type="project" value="TreeGrafter"/>
</dbReference>
<evidence type="ECO:0000259" key="1">
    <source>
        <dbReference type="Pfam" id="PF00004"/>
    </source>
</evidence>
<evidence type="ECO:0000313" key="3">
    <source>
        <dbReference type="Proteomes" id="UP000683925"/>
    </source>
</evidence>
<dbReference type="Pfam" id="PF00004">
    <property type="entry name" value="AAA"/>
    <property type="match status" value="1"/>
</dbReference>
<dbReference type="Proteomes" id="UP000683925">
    <property type="component" value="Unassembled WGS sequence"/>
</dbReference>
<dbReference type="InterPro" id="IPR050304">
    <property type="entry name" value="MT-severing_AAA_ATPase"/>
</dbReference>
<name>A0A8S1RZ18_PAROT</name>
<feature type="domain" description="ATPase AAA-type core" evidence="1">
    <location>
        <begin position="169"/>
        <end position="289"/>
    </location>
</feature>
<accession>A0A8S1RZ18</accession>
<dbReference type="PANTHER" id="PTHR23074">
    <property type="entry name" value="AAA DOMAIN-CONTAINING"/>
    <property type="match status" value="1"/>
</dbReference>
<dbReference type="GO" id="GO:0016887">
    <property type="term" value="F:ATP hydrolysis activity"/>
    <property type="evidence" value="ECO:0007669"/>
    <property type="project" value="InterPro"/>
</dbReference>
<dbReference type="AlphaFoldDB" id="A0A8S1RZ18"/>